<feature type="compositionally biased region" description="Basic and acidic residues" evidence="2">
    <location>
        <begin position="4121"/>
        <end position="4135"/>
    </location>
</feature>
<dbReference type="GO" id="GO:0006623">
    <property type="term" value="P:protein targeting to vacuole"/>
    <property type="evidence" value="ECO:0007669"/>
    <property type="project" value="TreeGrafter"/>
</dbReference>
<feature type="region of interest" description="Disordered" evidence="2">
    <location>
        <begin position="3806"/>
        <end position="3838"/>
    </location>
</feature>
<feature type="region of interest" description="Disordered" evidence="2">
    <location>
        <begin position="1080"/>
        <end position="1114"/>
    </location>
</feature>
<feature type="compositionally biased region" description="Polar residues" evidence="2">
    <location>
        <begin position="2727"/>
        <end position="2737"/>
    </location>
</feature>
<feature type="region of interest" description="Disordered" evidence="2">
    <location>
        <begin position="2823"/>
        <end position="2882"/>
    </location>
</feature>
<feature type="region of interest" description="Disordered" evidence="2">
    <location>
        <begin position="3616"/>
        <end position="3645"/>
    </location>
</feature>
<dbReference type="InterPro" id="IPR009543">
    <property type="entry name" value="VPS13_VAB"/>
</dbReference>
<feature type="compositionally biased region" description="Low complexity" evidence="2">
    <location>
        <begin position="5668"/>
        <end position="5679"/>
    </location>
</feature>
<feature type="compositionally biased region" description="Basic and acidic residues" evidence="2">
    <location>
        <begin position="1833"/>
        <end position="1853"/>
    </location>
</feature>
<feature type="region of interest" description="Disordered" evidence="2">
    <location>
        <begin position="5087"/>
        <end position="5109"/>
    </location>
</feature>
<feature type="compositionally biased region" description="Pro residues" evidence="2">
    <location>
        <begin position="3345"/>
        <end position="3354"/>
    </location>
</feature>
<feature type="compositionally biased region" description="Low complexity" evidence="2">
    <location>
        <begin position="2327"/>
        <end position="2355"/>
    </location>
</feature>
<feature type="compositionally biased region" description="Polar residues" evidence="2">
    <location>
        <begin position="1414"/>
        <end position="1432"/>
    </location>
</feature>
<feature type="compositionally biased region" description="Acidic residues" evidence="2">
    <location>
        <begin position="2848"/>
        <end position="2862"/>
    </location>
</feature>
<feature type="compositionally biased region" description="Acidic residues" evidence="2">
    <location>
        <begin position="1862"/>
        <end position="1887"/>
    </location>
</feature>
<feature type="compositionally biased region" description="Acidic residues" evidence="2">
    <location>
        <begin position="2824"/>
        <end position="2840"/>
    </location>
</feature>
<dbReference type="Pfam" id="PF25036">
    <property type="entry name" value="VPS13_VAB"/>
    <property type="match status" value="1"/>
</dbReference>
<comment type="similarity">
    <text evidence="1">Belongs to the VPS13 family.</text>
</comment>
<feature type="compositionally biased region" description="Basic and acidic residues" evidence="2">
    <location>
        <begin position="2684"/>
        <end position="2704"/>
    </location>
</feature>
<feature type="compositionally biased region" description="Pro residues" evidence="2">
    <location>
        <begin position="2622"/>
        <end position="2631"/>
    </location>
</feature>
<feature type="region of interest" description="Disordered" evidence="2">
    <location>
        <begin position="1833"/>
        <end position="1891"/>
    </location>
</feature>
<name>A0A0G4F6M6_9ALVE</name>
<feature type="compositionally biased region" description="Basic and acidic residues" evidence="2">
    <location>
        <begin position="3940"/>
        <end position="3954"/>
    </location>
</feature>
<organism evidence="4">
    <name type="scientific">Chromera velia CCMP2878</name>
    <dbReference type="NCBI Taxonomy" id="1169474"/>
    <lineage>
        <taxon>Eukaryota</taxon>
        <taxon>Sar</taxon>
        <taxon>Alveolata</taxon>
        <taxon>Colpodellida</taxon>
        <taxon>Chromeraceae</taxon>
        <taxon>Chromera</taxon>
    </lineage>
</organism>
<feature type="compositionally biased region" description="Low complexity" evidence="2">
    <location>
        <begin position="5405"/>
        <end position="5422"/>
    </location>
</feature>
<proteinExistence type="inferred from homology"/>
<feature type="compositionally biased region" description="Polar residues" evidence="2">
    <location>
        <begin position="6254"/>
        <end position="6267"/>
    </location>
</feature>
<reference evidence="4" key="1">
    <citation type="submission" date="2014-11" db="EMBL/GenBank/DDBJ databases">
        <authorList>
            <person name="Otto D Thomas"/>
            <person name="Naeem Raeece"/>
        </authorList>
    </citation>
    <scope>NUCLEOTIDE SEQUENCE</scope>
</reference>
<feature type="region of interest" description="Disordered" evidence="2">
    <location>
        <begin position="1397"/>
        <end position="1440"/>
    </location>
</feature>
<dbReference type="VEuPathDB" id="CryptoDB:Cvel_15468"/>
<feature type="region of interest" description="Disordered" evidence="2">
    <location>
        <begin position="1563"/>
        <end position="1610"/>
    </location>
</feature>
<evidence type="ECO:0000259" key="3">
    <source>
        <dbReference type="Pfam" id="PF25036"/>
    </source>
</evidence>
<feature type="region of interest" description="Disordered" evidence="2">
    <location>
        <begin position="5381"/>
        <end position="5436"/>
    </location>
</feature>
<feature type="region of interest" description="Disordered" evidence="2">
    <location>
        <begin position="3040"/>
        <end position="3103"/>
    </location>
</feature>
<feature type="region of interest" description="Disordered" evidence="2">
    <location>
        <begin position="2025"/>
        <end position="2044"/>
    </location>
</feature>
<feature type="compositionally biased region" description="Acidic residues" evidence="2">
    <location>
        <begin position="5423"/>
        <end position="5435"/>
    </location>
</feature>
<feature type="region of interest" description="Disordered" evidence="2">
    <location>
        <begin position="816"/>
        <end position="873"/>
    </location>
</feature>
<feature type="compositionally biased region" description="Basic and acidic residues" evidence="2">
    <location>
        <begin position="3549"/>
        <end position="3561"/>
    </location>
</feature>
<feature type="region of interest" description="Disordered" evidence="2">
    <location>
        <begin position="599"/>
        <end position="629"/>
    </location>
</feature>
<feature type="compositionally biased region" description="Polar residues" evidence="2">
    <location>
        <begin position="6137"/>
        <end position="6152"/>
    </location>
</feature>
<dbReference type="EMBL" id="CDMZ01000161">
    <property type="protein sequence ID" value="CEM08076.1"/>
    <property type="molecule type" value="Genomic_DNA"/>
</dbReference>
<feature type="region of interest" description="Disordered" evidence="2">
    <location>
        <begin position="6043"/>
        <end position="6267"/>
    </location>
</feature>
<evidence type="ECO:0000256" key="1">
    <source>
        <dbReference type="ARBA" id="ARBA00006545"/>
    </source>
</evidence>
<feature type="compositionally biased region" description="Basic and acidic residues" evidence="2">
    <location>
        <begin position="3390"/>
        <end position="3403"/>
    </location>
</feature>
<feature type="region of interest" description="Disordered" evidence="2">
    <location>
        <begin position="5663"/>
        <end position="5730"/>
    </location>
</feature>
<accession>A0A0G4F6M6</accession>
<feature type="domain" description="Vacuolar protein sorting-associated protein 13 VPS13 adaptor binding" evidence="3">
    <location>
        <begin position="4737"/>
        <end position="4816"/>
    </location>
</feature>
<feature type="region of interest" description="Disordered" evidence="2">
    <location>
        <begin position="3549"/>
        <end position="3589"/>
    </location>
</feature>
<feature type="compositionally biased region" description="Basic residues" evidence="2">
    <location>
        <begin position="3376"/>
        <end position="3389"/>
    </location>
</feature>
<feature type="region of interest" description="Disordered" evidence="2">
    <location>
        <begin position="3935"/>
        <end position="3961"/>
    </location>
</feature>
<feature type="compositionally biased region" description="Basic and acidic residues" evidence="2">
    <location>
        <begin position="2742"/>
        <end position="2751"/>
    </location>
</feature>
<feature type="region of interest" description="Disordered" evidence="2">
    <location>
        <begin position="1290"/>
        <end position="1329"/>
    </location>
</feature>
<feature type="region of interest" description="Disordered" evidence="2">
    <location>
        <begin position="1923"/>
        <end position="2008"/>
    </location>
</feature>
<feature type="compositionally biased region" description="Polar residues" evidence="2">
    <location>
        <begin position="2664"/>
        <end position="2675"/>
    </location>
</feature>
<dbReference type="PANTHER" id="PTHR16166">
    <property type="entry name" value="VACUOLAR PROTEIN SORTING-ASSOCIATED PROTEIN VPS13"/>
    <property type="match status" value="1"/>
</dbReference>
<dbReference type="GO" id="GO:0045053">
    <property type="term" value="P:protein retention in Golgi apparatus"/>
    <property type="evidence" value="ECO:0007669"/>
    <property type="project" value="TreeGrafter"/>
</dbReference>
<feature type="compositionally biased region" description="Gly residues" evidence="2">
    <location>
        <begin position="241"/>
        <end position="254"/>
    </location>
</feature>
<protein>
    <recommendedName>
        <fullName evidence="3">Vacuolar protein sorting-associated protein 13 VPS13 adaptor binding domain-containing protein</fullName>
    </recommendedName>
</protein>
<feature type="compositionally biased region" description="Gly residues" evidence="2">
    <location>
        <begin position="3090"/>
        <end position="3099"/>
    </location>
</feature>
<feature type="region of interest" description="Disordered" evidence="2">
    <location>
        <begin position="5253"/>
        <end position="5296"/>
    </location>
</feature>
<evidence type="ECO:0000256" key="2">
    <source>
        <dbReference type="SAM" id="MobiDB-lite"/>
    </source>
</evidence>
<feature type="compositionally biased region" description="Low complexity" evidence="2">
    <location>
        <begin position="1984"/>
        <end position="1996"/>
    </location>
</feature>
<feature type="compositionally biased region" description="Polar residues" evidence="2">
    <location>
        <begin position="3358"/>
        <end position="3368"/>
    </location>
</feature>
<feature type="region of interest" description="Disordered" evidence="2">
    <location>
        <begin position="4031"/>
        <end position="4054"/>
    </location>
</feature>
<feature type="compositionally biased region" description="Low complexity" evidence="2">
    <location>
        <begin position="1302"/>
        <end position="1320"/>
    </location>
</feature>
<feature type="region of interest" description="Disordered" evidence="2">
    <location>
        <begin position="3208"/>
        <end position="3249"/>
    </location>
</feature>
<feature type="compositionally biased region" description="Basic and acidic residues" evidence="2">
    <location>
        <begin position="3633"/>
        <end position="3645"/>
    </location>
</feature>
<feature type="region of interest" description="Disordered" evidence="2">
    <location>
        <begin position="4364"/>
        <end position="4404"/>
    </location>
</feature>
<sequence length="6267" mass="694720">MRMSVEDRLCLYGEWRDSALWKEFGPRTGRPNGEKRKVKSWKPMWRYAAMCVRRVVLAELHPYRWLLRMTDDETRRLRAHWQEYRLLCREALEKGEDWPQEQRTRASELRKNIPDRVLMKLHSQIAFTVLNNLKVASTLASAKALPPPHDGDTGSAIDGLDSSGEGDSKNQQGKQRGTYFSLWGGRSSPRQGKGTDTPSGGGGNIDRGLPDLPSQTATEEFLECEEASSEIGQPPPPAFGQPGGDAEGCPGSGGDISPLRSLGENVNVRRAPLSDKDSVPASPCGSVLESPLVTQRDEGDGEDENRDLEGAVPSMTATPLSTNFRQLHQLQEAHKQYWIEKRASRSLSRSQLESEIGGMGVEGSQSMMEDDDEFREEEAEFHEAHEELQEDVKREKMWEKKKPYIWRWYMIREADTEEESLRQKRESARGALPAAITEASGLGGQPFLTLRYSVGRAMVEVQLESGRKRRRRSMGVPSSSVFLGVEKVFLFALAGNPGTVEAKIGDLSVTHQKQITQQAEAMEKTKIIYRREDKKALEHLLDARYTNETNAAGKVNNELKVKLANFHLNCQRHVFYEIKQFVGQNQTKQSPSELERAAAQAHKRRKTVAVGGAKGSTATEGGSFDATAGEPAEDGAAAAAAVFVQDARLVDATHIMASSQHRLAQLSTWHIDISLSAPTLLLPEEIADRKTAFYAVNLGELTVLSASRCTDPEAKEREKTVAACTATRDHHPVRNMRTTTSHYSSFRVALSKISVLHCDDLENYITGAMSFHKDVLPETEMDFHLLLMTFFEREISKKELAELKLKEEREARKQAVQREMGRTGGHRGSKRRSIDRCTTSISIGDDPDKRPGSPLGREALMVPSPGAARMGARRSSVASPVGLTEFAQMGGGMGFLPLQAGLQPRDIEGSGEEDRERESGVDAETADESFCSAAASVRPPKPGSTAPPRTHSPSMTATSAGAAPESNEGMKPIGLVEGAPISLLPAPAVGLESQIQDGELDSGQVTPGSPAEEGGGGDADVFGEAFGHVKIEGRLRPVEIRVNEASYKGLIKMLRVVLMDDLELHQRAKLRAESVFVESRRGDRKDSGLSAHSIKSRRSARMVDSTEDDGALGGLRRTSVFPAMVSQFQPQQRKPSVAPGLSPGLDRQRLVSPGVRKSFVLPNGPSGGKPESPQVAPKAAPMLPPKISVSEPDRLQDERAMQRREERAKHRLPSVAAEFFTEKVTLRLYCLDMDREKKGTEKWLASQKRATQRVALAIPPSPGKRMANVVEAVLSPPPGPISMTPAIALSESGRSAGGGGSANPSIPVSPSSAKRSSASAQGQNPHYDPVELCTDSMRLALQVSAARVTTLTFNLRELSLSRPVQEAYGGPQKQWLLKSTVEAIKPRVRSWIQEGGKLAKERSGGGGNHRRARSVTSGQGSDRGSLGHSASTFVGGGGENENEKQVMSIKVCMSADKSKQLEHCEGAPMLIDLRFERFISIYFASEAFASIVRFLKSFPAPLSPLFHQINLGPSSDGTKAYARSSTLVKLQQQQKAAERRPSSARPTMQQRFSIAMTKALERAAGGSPRHAKGSGGAFVPSSPQRSPSAAGANTSGGTGTVRSPNMSGELSLERNDSALDREPENALGMVVRVSVHSIRLFALDDDEVEDGFASVAFEESEISLKMRALTVELRCRLKNFAIDYILPLTPEDFRQKEDQPLNPPPGYYGEYFWEKMWGGKKRNRDDDPLRISDREVLSILGAFDSAASETASAGSGHWGGNRSASSVRNFLSVHVETFAETLDTYDGFAFTIDVHFSQILFNFLMGKFLKIFNWILGGFLPAILASPRNTEQIKNETEEEKRLHDLDRRESGRYKRRSTTEGQEEEGAEDEYEPEFSDTGSEESDESDSGRRFPLIFTAHDLYYYRSIILRHPQVAQVETALKGDGAHGAKPSGPPSPTRPFSAGSLGKEGERGGRGRSLSPGARGLRWRPSRRDSHGRRRGSRGSSPGRRGSGDSAEGEGGGDLPAFYTYRNSKYKTMPRQKFQFRQGPKHKDPPPAPGQNRGERWTHATLFVPPEPLEFSFEDPGEKIGMTGKQKIERLREESRTLYEMGRKKFKGPQWGPDFTKVDFTAPIRLMKLEVFVDTPVIFVPLKTNSRKMLQLRVPSVTVSNQKMRHAAFGPQDVIVIAFNGVDAQAIIGDRRQLFLPKTNISFAFIRSILPCQIPVPMWMQIQMSEVQWRFTSDRFNFFVAVLFGNILGTDPHLDPKVPPSEEQSKAAQSPKESAEKDAAAKAGTQQAATGDAKNSLKPLVVPASPLRRRRSSSVDRTAAQAAQGAAGRRGSGGSSGRSSSRSVSPGKLKLASSSKKPQSPSSRSRSPRRDSSRGRTRVSLPVPNRPPTIEVEECVDLHCLSTDVMEADQRERVLGKIALKTGEVSPSDIQLSKKLQETPMQARLTKAYEVTDEEIAATKDCRELETMSNETVRRAMRAAEKKEREESTVQSVKMWIQFSLQSLSFHFLESKELPGQLSRNSVGGARGAGGMWGGPQGPDRPIMGEAEFLQLRVHEITVDIARMFDRNMRIKVALQNTMLSANDMLSPYNLLISDQSIDLKRQAQVFKDRAVADFKSFQKRQRSSHVTQLPLPVPHDIPPLPEQQQVQQFRVRASHRRVRSVDSHRGQPFQKHISVSTPSGTKFNAHSPPEMLPEEKSGTKRNDTNSSPEDKGSRRNTSAKVRAAIRTWSPVKDRNATQLGAGSNPSAVVRDTSKEKHEGVESEEDGEREGKTPTPEMEQEQEPEFRVWLDSSPGSSQNIRVAINQPRTILAVPPLLKVFRFFIDPKDWRNEQDAESEDDLFVYDSEDSDSETRSVGCEDEWEDKETGDIPDDPVPNRPMHRMGTFRGGGQRCRRKTMKDHLFDFRKKQMELAIEEEKKKQDSKEEEEEEGGGRSIQLNISNSCLFLIDDIKSRRSPCMVVRTGLKICMRSRPSGDMWVHLGMSDCNAACFQDIDTALIYEFVKEERRHVIPGSQLGDLNVSEVDGDDFRSAALSRSGRSDRAKFQGGALAMSSDDVSNPARRFHLPSGGYAHQHRRKEDAAGAQEMREALESADRGTGQRAGAGGLGKSGIHKPSRLSHDRMHYIFNDFGMAVVYTRLTKATLGGEDRDLGFGALEGDSLMCNQSELVLSLNQNALHVSSRDLTLFKNFYLWNFCATEEELYETAPTAAAAALSRISPEPGQLPLPSGPSPPPSERPFAALSDAPLGQGQAQGERGSVVDAQMSRSGDQLSIGEVAEEAQLVHPALLNINSGPQDSSLPASRRTSLASLLPPASPQQGPRLSPSRQTSRRPSAAPAGRTWRAKSISAAKDQEPKPAPATPKPPRLNVIQTMKHQLTSMWEDKGDRKRRRKRERRRQRRMSKEAEGEDEKTPDWAETETEDGRAVYQTMPVRNRLMIRVLVHEFCLEIVNDLYKHNNAPFLQLDIPFLTFKQIGIRDPPGMRPFQAHIGRDYARRTLEAVLAVWFFNPIAVAFEPLMEHFYVGVENIKRPLIDETEEQERDLIAGAAEQLQALNEDIERSETAGEKRDFKKQPIPLGQEPPPSPAASEGGKKNKAAGARLADIGRRKYPELRPLLDEAERGGIHLKAFGQNDETGAPSAAESRPGEEKEAQTPPWERIEERWKIWNKWARQAPSVQINISQAFIQSMIINASRWLDDAEHRKRTGTYRLREEPANTTAGFPSRSSVASRAMGRNALTGLPQNVYEEVLENDEGSEIEDANVYTEGNKVLPPYPRWWSDPKDDTRMEVILDCDSTDVHVAEYKKSKERESVAGWKRRMDEGIIEEEADDEDEGEDDEDEEDEHEEEIDLKEADVVEGRLRRRRKKMMEEVKKVASAHMRPEPRTRLRFAPYSLKNNCGIPLIVEMKRMRRRRTVNIKKEPFMEIDRSTGLSREGLKQNEYWAADSVTSSDESVREGEGENWRGPERGVYLDTVEPDSTHLGTVRRGRGDHPLHMRTVRTTQISVPMHWEIILHDMTVDSGRLGKRHRRGWMRRIRMLSAAEQAGSGDELMKGKSDLDKHAASRPHKDVRALGKTALAMKPAERARRIWREPGGFRGVYREEELGFVARGGRGDRDSALGEKAERGKSATSREAWDATRPKPDDKATFKPHVMRSVTLKFPEEPDPGDPDGPRRHRPCYDDIVTVPLEREGVFVFELKPVNHQTVVSEVEDEEEERNRRRRSSVPASLSDPDGPQTRFLPEMDGREDGAKDFILCRVVAEEACKKLLVESQVIILNEFEHVVEMAVNAGNMNLLGVRGLPQGDDAHKGRIIRVESGAAIAIPVTMCRTGVLQFRPVTTASGRHYQWSDRCVRLRKVWEDLDKKEKQKDRTALQMHLRSQVRKPGQGPRDIPAPALASPVEVNSEDDEKESPDTRRSDFHFHAVINSELCTYQGTSCKQITIGLRAPVRLRSCLPLPVRYRIRLQKVEITTSSFYRGRDLDNHPFEATGVLKTNESTFLHNLPFRSDPAFHFSQNKIGTTSREQNFYRTRALIKLQVFGSSEDRNCYSNEQLIFSNDPVDRDTAHKETESLSLPDHKRSRFSKINLIFLNSPGYPVDIILHVPVWILSHNAGIPRGVSEKEAEEMCKTKKFKLREHDESVTVWGSSDTSGLFWERAITDMDQQEEEKQRGLRGVAKDALVESEDSRWLAPAISPLDCKANLVHLRVGGQRSKQVDLRSALADGFLSVDGRDGRRLEFGLRVLPSVGLQLWKDVRCLNFYPRYVVVNDLDFPLLFKQKDSKEVFSVKARERLPFHWPSGTGPQLVQVKLAELDWEWSAPFSIGELLEVSFRMVVRRVKKGWFGVGQMTGASSSVAKERKESESGYLGFGGQNSFGSSWFSSWAGVSGGGDGDGEGDEYEAGGVKNFEDWNGVPWYTKGRSDLLYDRSRDKPKWERDGMNPSMDVRLEISQSQGVLWVRFRPHTDQLSNARKIVNLSNRTLFFRQESMGPRDKDRAKQNLTHIVDVFRVDPGCRVDFAWLDPFIGEEKRSIDLQVAVGTGGFSNVLKIDSSAPTTLRPPEFKSLLYDGQPSTDSFSFQTQRVYNRIELSLFGLAEQRQFEAKGKDEKRKAAARKRREKGKVFPVKESDKRADGLIIGTSVLSGHDACRSIPFTEIAFEDPYAPHLTDGSPNLVFDLFLSSVSVSIIASTQQQDPHFCTRHIAASEILLMTIEDIRMRRAMSPRYQATAVTVHNVQIDNQNGDTLCPIFLQRSDTGMVPSFESLPLDQEADKTGAGQSVAKQKVGKVDRKRDRVARRKQQARLDGMQKKGEEDTTLRPLFDFFVRQHTLPPEENKTEEGQAGAGVSTVAVVEELFPPSALPGGGGERGSVEGEGEGEETAEHKRVLFSALQSADRAGSGVAEPLSAGTRGDSLLPLPPPSASSASHGEGDAVAVPGEGAAEEVEEDEEEIPEAVVSKTPGEFLFYDTIKVTLQGIVVQLDMNLVNALLYSLWEVQQTLKTKSAAKTDEVNPYSAAISDGRTESEGRNLPHHHHNRPKFLRKKESFEIPPLIFDPFDESARLYVETLHIDPVFITLSFKLTLNSGQVFANYDNPIVRFILSLGSIDAMSMNFHPFQLNHECCRMASLASRMSVFYKQTALQTAKYIGLSLEVMGNPASLIASIGGGVTNLVYKPIQGASAGYKGSSSNQRAAASSADARDRSPSPSGTRGRGRHGSLEPDSAEEGALATAGGRRRSSGGEEAQPSMVGGMVGFGHGIVEGVSGLGSAVLASGSTSISKIAGTMSQALGVATFDDEYVRGQHERHLMQRPQNFGEGLQYGITSMGRGVLEGLTGLVTQPAQGAQEEGVEGFVKGVGKGVAGAFVKPVAGTLDFIAQGAQGVQVLAQPATERERKRLPRMLYGPDRVMRDFQQRDSEMKLNLYFVEGCKKWAHAAIMAYVWDRKAAKISVFSDGFFFIIDCLSGSRRVVLDLEFWQVLEVGESPELGEADFSLFSYAAGVDPNAERFGVDIRWQEKERDPSYGNQRRQHKMRIGLSSRDRAKELLGLLEDFSAAHHTFGVVRGGSKRDRHTGTAAASSGLVADPSNVQMTDFSKAAKSRQPPQDQSHHQTRAPPRSRLMRPHETDDDSERSSPPRTQPAPTPPLDHSTDPREANAVSLSVLQSRSHPSSIQPGRPPGQRTSVIHFDRPLAPGAKVEGGGVRRHSGAGGEGEVGGFQPPPRNYLPAFSENDQLYIVKQHSHPVSTSTRSVPPPPHGGGRESEGPSDGGGGNPRPTLSDSTTMMNRWW</sequence>
<feature type="compositionally biased region" description="Acidic residues" evidence="2">
    <location>
        <begin position="3810"/>
        <end position="3837"/>
    </location>
</feature>
<feature type="region of interest" description="Disordered" evidence="2">
    <location>
        <begin position="1128"/>
        <end position="1189"/>
    </location>
</feature>
<feature type="region of interest" description="Disordered" evidence="2">
    <location>
        <begin position="2609"/>
        <end position="2631"/>
    </location>
</feature>
<feature type="region of interest" description="Disordered" evidence="2">
    <location>
        <begin position="2905"/>
        <end position="2924"/>
    </location>
</feature>
<feature type="region of interest" description="Disordered" evidence="2">
    <location>
        <begin position="4194"/>
        <end position="4231"/>
    </location>
</feature>
<feature type="compositionally biased region" description="Basic and acidic residues" evidence="2">
    <location>
        <begin position="4099"/>
        <end position="4115"/>
    </location>
</feature>
<feature type="compositionally biased region" description="Basic residues" evidence="2">
    <location>
        <begin position="824"/>
        <end position="833"/>
    </location>
</feature>
<evidence type="ECO:0000313" key="4">
    <source>
        <dbReference type="EMBL" id="CEM08076.1"/>
    </source>
</evidence>
<feature type="compositionally biased region" description="Basic and acidic residues" evidence="2">
    <location>
        <begin position="4037"/>
        <end position="4054"/>
    </location>
</feature>
<feature type="compositionally biased region" description="Polar residues" evidence="2">
    <location>
        <begin position="3306"/>
        <end position="3321"/>
    </location>
</feature>
<feature type="region of interest" description="Disordered" evidence="2">
    <location>
        <begin position="2646"/>
        <end position="2775"/>
    </location>
</feature>
<feature type="compositionally biased region" description="Low complexity" evidence="2">
    <location>
        <begin position="2271"/>
        <end position="2296"/>
    </location>
</feature>
<feature type="compositionally biased region" description="Basic and acidic residues" evidence="2">
    <location>
        <begin position="905"/>
        <end position="920"/>
    </location>
</feature>
<feature type="region of interest" description="Disordered" evidence="2">
    <location>
        <begin position="904"/>
        <end position="973"/>
    </location>
</feature>
<dbReference type="InterPro" id="IPR026847">
    <property type="entry name" value="VPS13"/>
</dbReference>
<feature type="compositionally biased region" description="Pro residues" evidence="2">
    <location>
        <begin position="3212"/>
        <end position="3226"/>
    </location>
</feature>
<feature type="region of interest" description="Disordered" evidence="2">
    <location>
        <begin position="4098"/>
        <end position="4165"/>
    </location>
</feature>
<feature type="compositionally biased region" description="Basic residues" evidence="2">
    <location>
        <begin position="1967"/>
        <end position="1983"/>
    </location>
</feature>
<feature type="region of interest" description="Disordered" evidence="2">
    <location>
        <begin position="2244"/>
        <end position="2376"/>
    </location>
</feature>
<gene>
    <name evidence="4" type="ORF">Cvel_15468</name>
</gene>
<dbReference type="PANTHER" id="PTHR16166:SF93">
    <property type="entry name" value="INTERMEMBRANE LIPID TRANSFER PROTEIN VPS13"/>
    <property type="match status" value="1"/>
</dbReference>
<feature type="region of interest" description="Disordered" evidence="2">
    <location>
        <begin position="5340"/>
        <end position="5363"/>
    </location>
</feature>
<feature type="compositionally biased region" description="Basic and acidic residues" evidence="2">
    <location>
        <begin position="3067"/>
        <end position="3085"/>
    </location>
</feature>
<feature type="region of interest" description="Disordered" evidence="2">
    <location>
        <begin position="3299"/>
        <end position="3410"/>
    </location>
</feature>
<feature type="region of interest" description="Disordered" evidence="2">
    <location>
        <begin position="144"/>
        <end position="309"/>
    </location>
</feature>